<evidence type="ECO:0000256" key="1">
    <source>
        <dbReference type="SAM" id="MobiDB-lite"/>
    </source>
</evidence>
<evidence type="ECO:0000259" key="2">
    <source>
        <dbReference type="Pfam" id="PF01609"/>
    </source>
</evidence>
<protein>
    <recommendedName>
        <fullName evidence="2">Transposase IS4-like domain-containing protein</fullName>
    </recommendedName>
</protein>
<dbReference type="GO" id="GO:0004803">
    <property type="term" value="F:transposase activity"/>
    <property type="evidence" value="ECO:0007669"/>
    <property type="project" value="InterPro"/>
</dbReference>
<dbReference type="Proteomes" id="UP001163687">
    <property type="component" value="Chromosome"/>
</dbReference>
<dbReference type="InterPro" id="IPR002559">
    <property type="entry name" value="Transposase_11"/>
</dbReference>
<dbReference type="PANTHER" id="PTHR33408:SF2">
    <property type="entry name" value="TRANSPOSASE DDE DOMAIN-CONTAINING PROTEIN"/>
    <property type="match status" value="1"/>
</dbReference>
<dbReference type="GO" id="GO:0006313">
    <property type="term" value="P:DNA transposition"/>
    <property type="evidence" value="ECO:0007669"/>
    <property type="project" value="InterPro"/>
</dbReference>
<dbReference type="Pfam" id="PF01609">
    <property type="entry name" value="DDE_Tnp_1"/>
    <property type="match status" value="1"/>
</dbReference>
<accession>A0AA35CIJ2</accession>
<dbReference type="KEGG" id="cmic:caldi_08940"/>
<feature type="region of interest" description="Disordered" evidence="1">
    <location>
        <begin position="56"/>
        <end position="114"/>
    </location>
</feature>
<evidence type="ECO:0000313" key="4">
    <source>
        <dbReference type="Proteomes" id="UP001163687"/>
    </source>
</evidence>
<gene>
    <name evidence="3" type="ORF">caldi_08940</name>
</gene>
<dbReference type="EMBL" id="AP025628">
    <property type="protein sequence ID" value="BDG59804.1"/>
    <property type="molecule type" value="Genomic_DNA"/>
</dbReference>
<dbReference type="PANTHER" id="PTHR33408">
    <property type="entry name" value="TRANSPOSASE"/>
    <property type="match status" value="1"/>
</dbReference>
<dbReference type="AlphaFoldDB" id="A0AA35CIJ2"/>
<reference evidence="3" key="1">
    <citation type="submission" date="2022-03" db="EMBL/GenBank/DDBJ databases">
        <title>Complete genome sequence of Caldinitratiruptor microaerophilus.</title>
        <authorList>
            <person name="Mukaiyama R."/>
            <person name="Nishiyama T."/>
            <person name="Ueda K."/>
        </authorList>
    </citation>
    <scope>NUCLEOTIDE SEQUENCE</scope>
    <source>
        <strain evidence="3">JCM 16183</strain>
    </source>
</reference>
<name>A0AA35CIJ2_9FIRM</name>
<feature type="compositionally biased region" description="Basic and acidic residues" evidence="1">
    <location>
        <begin position="56"/>
        <end position="74"/>
    </location>
</feature>
<feature type="domain" description="Transposase IS4-like" evidence="2">
    <location>
        <begin position="120"/>
        <end position="274"/>
    </location>
</feature>
<sequence>MSYGRMVSEEERLEAEIRSMLHKAATIDNLEDQKFGDRRGDELPDELANRQARLARNREAKAALEAEARQRAGEDSEPDTDPPGGDWIKPRRRQSKAGTPEAKAQRNFTDPDSRIMRSSNEDFLQAYNAQVAVDADSQVIVAATATNQAADAAHLISMVSQIESKVGEKPAELSADAGYFSEANVTWLLKQRIRPYIPPDKQRHGELRRVKSLRGPIPKQATLRDRMRRKLQIRRHAEPYQRREQSVKPVFGPILRNLAFRQFRLRGLPAVQGQQLLVCTVDNLLKLYGAKHVA</sequence>
<organism evidence="3 4">
    <name type="scientific">Caldinitratiruptor microaerophilus</name>
    <dbReference type="NCBI Taxonomy" id="671077"/>
    <lineage>
        <taxon>Bacteria</taxon>
        <taxon>Bacillati</taxon>
        <taxon>Bacillota</taxon>
        <taxon>Clostridia</taxon>
        <taxon>Eubacteriales</taxon>
        <taxon>Symbiobacteriaceae</taxon>
        <taxon>Caldinitratiruptor</taxon>
    </lineage>
</organism>
<evidence type="ECO:0000313" key="3">
    <source>
        <dbReference type="EMBL" id="BDG59804.1"/>
    </source>
</evidence>
<dbReference type="GO" id="GO:0003677">
    <property type="term" value="F:DNA binding"/>
    <property type="evidence" value="ECO:0007669"/>
    <property type="project" value="InterPro"/>
</dbReference>
<keyword evidence="4" id="KW-1185">Reference proteome</keyword>
<proteinExistence type="predicted"/>